<feature type="compositionally biased region" description="Polar residues" evidence="7">
    <location>
        <begin position="110"/>
        <end position="130"/>
    </location>
</feature>
<dbReference type="Pfam" id="PF01369">
    <property type="entry name" value="Sec7"/>
    <property type="match status" value="1"/>
</dbReference>
<comment type="subcellular location">
    <subcellularLocation>
        <location evidence="6">Cytoplasmic vesicle</location>
        <location evidence="6">COPI-coated vesicle membrane</location>
    </subcellularLocation>
</comment>
<keyword evidence="4" id="KW-0653">Protein transport</keyword>
<feature type="region of interest" description="Disordered" evidence="7">
    <location>
        <begin position="756"/>
        <end position="790"/>
    </location>
</feature>
<dbReference type="Gene3D" id="1.10.220.20">
    <property type="match status" value="1"/>
</dbReference>
<name>A0A6A6GR26_9PEZI</name>
<feature type="compositionally biased region" description="Low complexity" evidence="7">
    <location>
        <begin position="138"/>
        <end position="152"/>
    </location>
</feature>
<feature type="region of interest" description="Disordered" evidence="7">
    <location>
        <begin position="1473"/>
        <end position="1500"/>
    </location>
</feature>
<keyword evidence="1" id="KW-0813">Transport</keyword>
<feature type="region of interest" description="Disordered" evidence="7">
    <location>
        <begin position="432"/>
        <end position="451"/>
    </location>
</feature>
<dbReference type="SUPFAM" id="SSF48371">
    <property type="entry name" value="ARM repeat"/>
    <property type="match status" value="2"/>
</dbReference>
<proteinExistence type="predicted"/>
<evidence type="ECO:0000256" key="6">
    <source>
        <dbReference type="ARBA" id="ARBA00060451"/>
    </source>
</evidence>
<feature type="compositionally biased region" description="Low complexity" evidence="7">
    <location>
        <begin position="768"/>
        <end position="781"/>
    </location>
</feature>
<dbReference type="InterPro" id="IPR032691">
    <property type="entry name" value="Mon2/Sec7/BIG1-like_HUS"/>
</dbReference>
<dbReference type="CDD" id="cd00171">
    <property type="entry name" value="Sec7"/>
    <property type="match status" value="1"/>
</dbReference>
<dbReference type="InterPro" id="IPR015403">
    <property type="entry name" value="Mon2/Sec7/BIG1-like_HDS"/>
</dbReference>
<evidence type="ECO:0000256" key="7">
    <source>
        <dbReference type="SAM" id="MobiDB-lite"/>
    </source>
</evidence>
<evidence type="ECO:0000256" key="5">
    <source>
        <dbReference type="ARBA" id="ARBA00023136"/>
    </source>
</evidence>
<evidence type="ECO:0000313" key="10">
    <source>
        <dbReference type="Proteomes" id="UP000799538"/>
    </source>
</evidence>
<dbReference type="OrthoDB" id="18431at2759"/>
<dbReference type="Pfam" id="PF12783">
    <property type="entry name" value="Sec7-like_HUS"/>
    <property type="match status" value="1"/>
</dbReference>
<sequence>MADPEVVRNEEEQDTSSIPPQAPETPSEVDHDTESAPIPDHEDSPVNGQSPTQAEVEKSAAQPGQVEDTKAQETDVQQTPIQDRPHISTPATPATPNGDRRPTPTREESNQSSEVPVRSSRQTSLSQTIDTGRRRTDSASTSATTATTRSAPRTSMVFVQAALETIANSKDARKRKPLLDASQKALSLIKGQGDLSQTPPEIIFLPLQLATEASTISIVTTALDCIGKLISYSYFAVSGDTPGEEQKAPLIERAIDTICDCFQGEATPNEVQMQIIKSLLSAILNDKIVVHGAGLLKSVRQIYNIFLLSKSSPNQQIAQGTLTQMVGTVFERVKVRLASRSARFNSSKTSLNSGPYADPAMSPDTPLTAHPDMENRPSTSGAPSEADDDGASVTDAGDDEPEGTKMTLQTFETRKSFDDARIADNAPTMVTRVRRQRASTRSVSGPEIPAITIGDSEESTEEDEEDEIYIKDAFLVFRAMCKLSTKALTVEDAVDVRSQGMRSKLLSLHIIQNVLHNHPIIFTSPHATIRSSNNNDPTSFTQAIKQYLCLSLSRNGSSSNNRVFEVSAEIFSLMVQHLRVMLKREIEVFLKEIYLAVLDKRSAPPFQKQYIIYVFSRLVKDAKALVEIYLNYDCDRAALDNMYQRIIEHISRLASSPVTVLAEQEHLYFDTLSQYRNGPSEWQNKSVLPQSLSSATITSAPDLDRGIPTDYMLKQESLDCLVESLRSMVSWSQQGIAYTAATMANGGLRSSTDEIRDSIDTRDNGGTSASSPLPLSAESGPPISPATPIAEDDPAELERVKQHKTALNNAVRQFNYKPKRGIKSLVQGGFIPSNSPQDIARFMFTNEKIDKKALGEFLGEGDAENIAIMHAFVDQMEFAKTRFVDALRKFLQSFRLPGEAQKIDRLMLKFAERYTSGNPNAFANADTAYVLGYSVIMLNTDQHSSNVKKKMTPEDFIKNNRGINDNADLPEEYLKGIFEEIASNEIVLNTERETAANLGLLPQPSAGFAAGLGQALATVGRDLQREAYNQASEEMANKTEALFKNLLRAQKKGSSKSHTSRFIPAQSFRHVGPMFEVVWMSYLTSLSGHVQETNNIEAIKLCMEGLKLAVRITCLFDLQDPRQAFISSLTRFTNLYNLSEMKAKNLEALKTLLDTAYIEGNLLRESWRDVLTAISQLDRFQLISGGVRENEVPDVMRRQAPQTPSSARRGAARRPGRTESGFHADIAEESRSADMIRSVDRIFTNTEHLSGEAIVHFVRALTQVSWQEIQSSGQSESPRTYSLQKIVEVSGYNMTRVRFEWTNIWHVLGDHFVQVGCHNNTSVVYFAMNSLRQLSMQFMQIEELPGFKFQKDFLKPFEHILSNATQVPVKDMVLRCLIQMIQARGDNIRSGWRTMFGVFTTAAKEPYEAIVNLAFDNVTSVYNDRFGIVVSQGAFADLIVCLTEFSKNGKFQKKSLQAIETLKATVPKMLRTPECPLSQKSDTLKDHPTSDAVPKQPTRQTSEEQFWFPVLFAYHDVLMTGEDLEVRSRALTYLFETLTRYGRDFPRDFWDILWRQLLYPIFMVLKSKSEMSKALNHEELSVWLSTTMIQALRNMITLYTHFFDSLEYMLDRFLDLLALCICQENDTLARIGSNCLQQLILQNVTRFNQAHWEKIVGAFVELFNRTEATALFSAATSAHYRKESASSINAPTSPPADLTNGEAAKGSETRENGTADLQLEPKTNGDTPDKSHLDVGNASADPPRASSVSSYQRPPSQHRNEPDLESFHPETTQQAPVVVTAARRRFFNQIITKCVLQLLMIETVSELFSNDAVYASIPSHELLRLMALLKKSYHFAKRFNEDRELRSRLFREGFMRQPPNLLKQESGSASVYVSILLRMYNDEGEERKASRGETEKALIPLCADILSSYIELDEETQQRNIVTWRPVVVDVLEGCTAFDDQEFDRNLETFAPLAVGLMGKDMGPELQRAVQGLWAKVTEVKIGVKVPDNERPGTSWGYGPSVTPSFVHMDPITTLSLVANVFQIIQAGHAAIQICKKIHRGEDVKAGATASARQLTSSTETITSTLRKGMQADANVCEDDRSLLEAAGACSEVARQLSQHLKAYSQDASQSGRKFHSIRSAVKLFFDQEIPALQETLHRHEQLLQTECLTNTITKLKSIQAVLDKHTAYHERTHSAVIDLQDNMNQQAVARDLQHRRQHLLDSLRSNQSQDRRDQILPPLEGTFQWIFSLVKKWEPSHGALEWYASNETVYWIIGRPGSGKSTLMRLLDVDQRTRDLFKYASADDELLRISFYFDQAGVGSQQNIHAMLKSLLSQCYNQIDGATLDKLCSFPNLVPEWTIFTLKKHLEEVLQELAATRPILILVDAADESRNGAEEVAELLKSLAERTKVRLILSLRSFEIYKHLYSADTHLELQSMTAKDVHLIVDSRAKALNEQFEKAGVSEDQMKEICKTIIQKSEGSLLWVHVAIQQIKSGLAHAEWPTQLIRRLQRLPGDLGKVFGHMLNQIDDNHVDLVISCFRLMLMRREQPPLILSYFAFMDPELVVYLDEASPFTRGTVLRRLQRFKTQLLAQSAGLLVDKTHYVSPHITSFSIWFETDDSELVQAASSTIYFVHSMAQEAVRRYLIERGHDADTLDTNWGLLLACKIRHLRFEQAYGTFAGVCKAFDSCLVTLDSMPTNLQAHAIKAIQTLMEKYCTKVRTPESETSKMHWTSYLLSRGLTSSPDMRTRYGREPIDMNSAVEDLRYLFSLTALVPWRWMPDLSDTLSLCAFIGFHSILGEENISELESSAGSVVIGLVAGLLLTNYADDLDQYLRNSVNLIGRYVDMLVPSSLQENLTIRGCGDDSISCAEVLVFVLTTLVVQNSKDDKSAGYMGTFHGGRFHVHDDILKALSRLITNLINFDSSIGRMSFDFYIKMPVQVPEGDPDLDKIYLKLRLNLAALLEWLEGYVTGDTLEALYVAISALGLTPSAQICHVGIIKESTRLRWTPSEEQVIAGEYLTLLLRPRLSKGPEKLSLIPEHVQDWLNERIKHWVAEAVHGEQGDRHRQTIIPREGPSQHWTKDLPTNIEWRPQRNEEMSYQ</sequence>
<dbReference type="InterPro" id="IPR016024">
    <property type="entry name" value="ARM-type_fold"/>
</dbReference>
<feature type="compositionally biased region" description="Polar residues" evidence="7">
    <location>
        <begin position="344"/>
        <end position="353"/>
    </location>
</feature>
<dbReference type="InterPro" id="IPR023394">
    <property type="entry name" value="Sec7_C_sf"/>
</dbReference>
<protein>
    <recommendedName>
        <fullName evidence="8">SEC7 domain-containing protein</fullName>
    </recommendedName>
</protein>
<dbReference type="FunFam" id="1.10.1000.11:FF:000003">
    <property type="entry name" value="Brefeldin A-inhibited guanine nucleotide-exchange protein 1"/>
    <property type="match status" value="1"/>
</dbReference>
<keyword evidence="3" id="KW-0677">Repeat</keyword>
<dbReference type="SUPFAM" id="SSF52540">
    <property type="entry name" value="P-loop containing nucleoside triphosphate hydrolases"/>
    <property type="match status" value="1"/>
</dbReference>
<dbReference type="Gene3D" id="3.40.50.300">
    <property type="entry name" value="P-loop containing nucleotide triphosphate hydrolases"/>
    <property type="match status" value="1"/>
</dbReference>
<keyword evidence="2" id="KW-0963">Cytoplasm</keyword>
<dbReference type="InterPro" id="IPR027417">
    <property type="entry name" value="P-loop_NTPase"/>
</dbReference>
<evidence type="ECO:0000256" key="3">
    <source>
        <dbReference type="ARBA" id="ARBA00022737"/>
    </source>
</evidence>
<dbReference type="Proteomes" id="UP000799538">
    <property type="component" value="Unassembled WGS sequence"/>
</dbReference>
<evidence type="ECO:0000313" key="9">
    <source>
        <dbReference type="EMBL" id="KAF2228192.1"/>
    </source>
</evidence>
<reference evidence="10" key="1">
    <citation type="journal article" date="2020" name="Stud. Mycol.">
        <title>101 Dothideomycetes genomes: A test case for predicting lifestyles and emergence of pathogens.</title>
        <authorList>
            <person name="Haridas S."/>
            <person name="Albert R."/>
            <person name="Binder M."/>
            <person name="Bloem J."/>
            <person name="LaButti K."/>
            <person name="Salamov A."/>
            <person name="Andreopoulos B."/>
            <person name="Baker S."/>
            <person name="Barry K."/>
            <person name="Bills G."/>
            <person name="Bluhm B."/>
            <person name="Cannon C."/>
            <person name="Castanera R."/>
            <person name="Culley D."/>
            <person name="Daum C."/>
            <person name="Ezra D."/>
            <person name="Gonzalez J."/>
            <person name="Henrissat B."/>
            <person name="Kuo A."/>
            <person name="Liang C."/>
            <person name="Lipzen A."/>
            <person name="Lutzoni F."/>
            <person name="Magnuson J."/>
            <person name="Mondo S."/>
            <person name="Nolan M."/>
            <person name="Ohm R."/>
            <person name="Pangilinan J."/>
            <person name="Park H.-J."/>
            <person name="Ramirez L."/>
            <person name="Alfaro M."/>
            <person name="Sun H."/>
            <person name="Tritt A."/>
            <person name="Yoshinaga Y."/>
            <person name="Zwiers L.-H."/>
            <person name="Turgeon B."/>
            <person name="Goodwin S."/>
            <person name="Spatafora J."/>
            <person name="Crous P."/>
            <person name="Grigoriev I."/>
        </authorList>
    </citation>
    <scope>NUCLEOTIDE SEQUENCE [LARGE SCALE GENOMIC DNA]</scope>
    <source>
        <strain evidence="10">CECT 20119</strain>
    </source>
</reference>
<evidence type="ECO:0000256" key="4">
    <source>
        <dbReference type="ARBA" id="ARBA00022927"/>
    </source>
</evidence>
<keyword evidence="10" id="KW-1185">Reference proteome</keyword>
<dbReference type="GO" id="GO:0005085">
    <property type="term" value="F:guanyl-nucleotide exchange factor activity"/>
    <property type="evidence" value="ECO:0007669"/>
    <property type="project" value="InterPro"/>
</dbReference>
<keyword evidence="5" id="KW-0472">Membrane</keyword>
<dbReference type="InterPro" id="IPR032629">
    <property type="entry name" value="DCB_dom"/>
</dbReference>
<feature type="compositionally biased region" description="Basic and acidic residues" evidence="7">
    <location>
        <begin position="1"/>
        <end position="10"/>
    </location>
</feature>
<dbReference type="Pfam" id="PF16213">
    <property type="entry name" value="DCB"/>
    <property type="match status" value="1"/>
</dbReference>
<feature type="compositionally biased region" description="Basic and acidic residues" evidence="7">
    <location>
        <begin position="1758"/>
        <end position="1768"/>
    </location>
</feature>
<dbReference type="Gene3D" id="1.10.1000.11">
    <property type="entry name" value="Arf Nucleotide-binding Site Opener,domain 2"/>
    <property type="match status" value="1"/>
</dbReference>
<feature type="domain" description="SEC7" evidence="8">
    <location>
        <begin position="796"/>
        <end position="984"/>
    </location>
</feature>
<dbReference type="PANTHER" id="PTHR10663">
    <property type="entry name" value="GUANYL-NUCLEOTIDE EXCHANGE FACTOR"/>
    <property type="match status" value="1"/>
</dbReference>
<evidence type="ECO:0000259" key="8">
    <source>
        <dbReference type="PROSITE" id="PS50190"/>
    </source>
</evidence>
<dbReference type="InterPro" id="IPR046455">
    <property type="entry name" value="Sec7/BIG1-like_C"/>
</dbReference>
<organism evidence="9 10">
    <name type="scientific">Elsinoe ampelina</name>
    <dbReference type="NCBI Taxonomy" id="302913"/>
    <lineage>
        <taxon>Eukaryota</taxon>
        <taxon>Fungi</taxon>
        <taxon>Dikarya</taxon>
        <taxon>Ascomycota</taxon>
        <taxon>Pezizomycotina</taxon>
        <taxon>Dothideomycetes</taxon>
        <taxon>Dothideomycetidae</taxon>
        <taxon>Myriangiales</taxon>
        <taxon>Elsinoaceae</taxon>
        <taxon>Elsinoe</taxon>
    </lineage>
</organism>
<feature type="compositionally biased region" description="Basic and acidic residues" evidence="7">
    <location>
        <begin position="98"/>
        <end position="109"/>
    </location>
</feature>
<evidence type="ECO:0000256" key="2">
    <source>
        <dbReference type="ARBA" id="ARBA00022490"/>
    </source>
</evidence>
<dbReference type="InterPro" id="IPR000904">
    <property type="entry name" value="Sec7_dom"/>
</dbReference>
<feature type="region of interest" description="Disordered" evidence="7">
    <location>
        <begin position="1193"/>
        <end position="1224"/>
    </location>
</feature>
<feature type="compositionally biased region" description="Polar residues" evidence="7">
    <location>
        <begin position="1746"/>
        <end position="1757"/>
    </location>
</feature>
<feature type="compositionally biased region" description="Acidic residues" evidence="7">
    <location>
        <begin position="385"/>
        <end position="401"/>
    </location>
</feature>
<feature type="region of interest" description="Disordered" evidence="7">
    <location>
        <begin position="1"/>
        <end position="152"/>
    </location>
</feature>
<dbReference type="Pfam" id="PF09324">
    <property type="entry name" value="Sec7-like_HDS"/>
    <property type="match status" value="1"/>
</dbReference>
<feature type="region of interest" description="Disordered" evidence="7">
    <location>
        <begin position="344"/>
        <end position="412"/>
    </location>
</feature>
<dbReference type="SUPFAM" id="SSF48425">
    <property type="entry name" value="Sec7 domain"/>
    <property type="match status" value="1"/>
</dbReference>
<dbReference type="InterPro" id="IPR035999">
    <property type="entry name" value="Sec7_dom_sf"/>
</dbReference>
<feature type="compositionally biased region" description="Basic and acidic residues" evidence="7">
    <location>
        <begin position="28"/>
        <end position="44"/>
    </location>
</feature>
<dbReference type="InterPro" id="IPR056884">
    <property type="entry name" value="NPHP3-like_N"/>
</dbReference>
<dbReference type="Pfam" id="PF24883">
    <property type="entry name" value="NPHP3_N"/>
    <property type="match status" value="1"/>
</dbReference>
<dbReference type="SMART" id="SM00222">
    <property type="entry name" value="Sec7"/>
    <property type="match status" value="1"/>
</dbReference>
<dbReference type="GO" id="GO:0032012">
    <property type="term" value="P:regulation of ARF protein signal transduction"/>
    <property type="evidence" value="ECO:0007669"/>
    <property type="project" value="InterPro"/>
</dbReference>
<dbReference type="PROSITE" id="PS50190">
    <property type="entry name" value="SEC7"/>
    <property type="match status" value="1"/>
</dbReference>
<gene>
    <name evidence="9" type="ORF">BDZ85DRAFT_246597</name>
</gene>
<dbReference type="PANTHER" id="PTHR10663:SF375">
    <property type="entry name" value="LD29171P"/>
    <property type="match status" value="1"/>
</dbReference>
<dbReference type="EMBL" id="ML992501">
    <property type="protein sequence ID" value="KAF2228192.1"/>
    <property type="molecule type" value="Genomic_DNA"/>
</dbReference>
<dbReference type="Pfam" id="PF20252">
    <property type="entry name" value="BIG2_C"/>
    <property type="match status" value="1"/>
</dbReference>
<evidence type="ECO:0000256" key="1">
    <source>
        <dbReference type="ARBA" id="ARBA00022448"/>
    </source>
</evidence>
<dbReference type="GO" id="GO:0030663">
    <property type="term" value="C:COPI-coated vesicle membrane"/>
    <property type="evidence" value="ECO:0007669"/>
    <property type="project" value="UniProtKB-SubCell"/>
</dbReference>
<accession>A0A6A6GR26</accession>
<dbReference type="GO" id="GO:0015031">
    <property type="term" value="P:protein transport"/>
    <property type="evidence" value="ECO:0007669"/>
    <property type="project" value="UniProtKB-KW"/>
</dbReference>
<feature type="region of interest" description="Disordered" evidence="7">
    <location>
        <begin position="1685"/>
        <end position="1771"/>
    </location>
</feature>
<dbReference type="FunFam" id="1.10.220.20:FF:000002">
    <property type="entry name" value="Brefeldin A-inhibited guanine nucleotide-exchange protein 1"/>
    <property type="match status" value="1"/>
</dbReference>